<dbReference type="EMBL" id="JBFAEG010000029">
    <property type="protein sequence ID" value="MEU5711792.1"/>
    <property type="molecule type" value="Genomic_DNA"/>
</dbReference>
<dbReference type="Proteomes" id="UP001551011">
    <property type="component" value="Unassembled WGS sequence"/>
</dbReference>
<protein>
    <submittedName>
        <fullName evidence="1">Uncharacterized protein</fullName>
    </submittedName>
</protein>
<comment type="caution">
    <text evidence="1">The sequence shown here is derived from an EMBL/GenBank/DDBJ whole genome shotgun (WGS) entry which is preliminary data.</text>
</comment>
<keyword evidence="2" id="KW-1185">Reference proteome</keyword>
<sequence length="61" mass="6943">MFESGSYHRLLEGRFRARPRADLSEVFAAVERGDVVAEHPLVQAPTRYAWRSPGPSRERSS</sequence>
<reference evidence="1 2" key="1">
    <citation type="submission" date="2024-06" db="EMBL/GenBank/DDBJ databases">
        <title>The Natural Products Discovery Center: Release of the First 8490 Sequenced Strains for Exploring Actinobacteria Biosynthetic Diversity.</title>
        <authorList>
            <person name="Kalkreuter E."/>
            <person name="Kautsar S.A."/>
            <person name="Yang D."/>
            <person name="Bader C.D."/>
            <person name="Teijaro C.N."/>
            <person name="Fluegel L."/>
            <person name="Davis C.M."/>
            <person name="Simpson J.R."/>
            <person name="Lauterbach L."/>
            <person name="Steele A.D."/>
            <person name="Gui C."/>
            <person name="Meng S."/>
            <person name="Li G."/>
            <person name="Viehrig K."/>
            <person name="Ye F."/>
            <person name="Su P."/>
            <person name="Kiefer A.F."/>
            <person name="Nichols A."/>
            <person name="Cepeda A.J."/>
            <person name="Yan W."/>
            <person name="Fan B."/>
            <person name="Jiang Y."/>
            <person name="Adhikari A."/>
            <person name="Zheng C.-J."/>
            <person name="Schuster L."/>
            <person name="Cowan T.M."/>
            <person name="Smanski M.J."/>
            <person name="Chevrette M.G."/>
            <person name="De Carvalho L.P.S."/>
            <person name="Shen B."/>
        </authorList>
    </citation>
    <scope>NUCLEOTIDE SEQUENCE [LARGE SCALE GENOMIC DNA]</scope>
    <source>
        <strain evidence="1 2">NPDC020594</strain>
    </source>
</reference>
<proteinExistence type="predicted"/>
<accession>A0ABV3AJ70</accession>
<evidence type="ECO:0000313" key="1">
    <source>
        <dbReference type="EMBL" id="MEU5711792.1"/>
    </source>
</evidence>
<name>A0ABV3AJ70_9ACTN</name>
<evidence type="ECO:0000313" key="2">
    <source>
        <dbReference type="Proteomes" id="UP001551011"/>
    </source>
</evidence>
<organism evidence="1 2">
    <name type="scientific">Streptomyces flaveolus</name>
    <dbReference type="NCBI Taxonomy" id="67297"/>
    <lineage>
        <taxon>Bacteria</taxon>
        <taxon>Bacillati</taxon>
        <taxon>Actinomycetota</taxon>
        <taxon>Actinomycetes</taxon>
        <taxon>Kitasatosporales</taxon>
        <taxon>Streptomycetaceae</taxon>
        <taxon>Streptomyces</taxon>
    </lineage>
</organism>
<dbReference type="RefSeq" id="WP_359260129.1">
    <property type="nucleotide sequence ID" value="NZ_JBFAEG010000029.1"/>
</dbReference>
<gene>
    <name evidence="1" type="ORF">AB0H04_33900</name>
</gene>